<name>A0ABD1HKK0_SALDI</name>
<dbReference type="EMBL" id="JBEAFC010000005">
    <property type="protein sequence ID" value="KAL1556930.1"/>
    <property type="molecule type" value="Genomic_DNA"/>
</dbReference>
<reference evidence="1 2" key="1">
    <citation type="submission" date="2024-06" db="EMBL/GenBank/DDBJ databases">
        <title>A chromosome level genome sequence of Diviner's sage (Salvia divinorum).</title>
        <authorList>
            <person name="Ford S.A."/>
            <person name="Ro D.-K."/>
            <person name="Ness R.W."/>
            <person name="Phillips M.A."/>
        </authorList>
    </citation>
    <scope>NUCLEOTIDE SEQUENCE [LARGE SCALE GENOMIC DNA]</scope>
    <source>
        <strain evidence="1">SAF-2024a</strain>
        <tissue evidence="1">Leaf</tissue>
    </source>
</reference>
<proteinExistence type="predicted"/>
<dbReference type="AlphaFoldDB" id="A0ABD1HKK0"/>
<gene>
    <name evidence="1" type="ORF">AAHA92_12482</name>
</gene>
<dbReference type="Proteomes" id="UP001567538">
    <property type="component" value="Unassembled WGS sequence"/>
</dbReference>
<keyword evidence="2" id="KW-1185">Reference proteome</keyword>
<evidence type="ECO:0008006" key="3">
    <source>
        <dbReference type="Google" id="ProtNLM"/>
    </source>
</evidence>
<evidence type="ECO:0000313" key="1">
    <source>
        <dbReference type="EMBL" id="KAL1556930.1"/>
    </source>
</evidence>
<organism evidence="1 2">
    <name type="scientific">Salvia divinorum</name>
    <name type="common">Maria pastora</name>
    <name type="synonym">Diviner's sage</name>
    <dbReference type="NCBI Taxonomy" id="28513"/>
    <lineage>
        <taxon>Eukaryota</taxon>
        <taxon>Viridiplantae</taxon>
        <taxon>Streptophyta</taxon>
        <taxon>Embryophyta</taxon>
        <taxon>Tracheophyta</taxon>
        <taxon>Spermatophyta</taxon>
        <taxon>Magnoliopsida</taxon>
        <taxon>eudicotyledons</taxon>
        <taxon>Gunneridae</taxon>
        <taxon>Pentapetalae</taxon>
        <taxon>asterids</taxon>
        <taxon>lamiids</taxon>
        <taxon>Lamiales</taxon>
        <taxon>Lamiaceae</taxon>
        <taxon>Nepetoideae</taxon>
        <taxon>Mentheae</taxon>
        <taxon>Salviinae</taxon>
        <taxon>Salvia</taxon>
        <taxon>Salvia subgen. Calosphace</taxon>
    </lineage>
</organism>
<comment type="caution">
    <text evidence="1">The sequence shown here is derived from an EMBL/GenBank/DDBJ whole genome shotgun (WGS) entry which is preliminary data.</text>
</comment>
<accession>A0ABD1HKK0</accession>
<protein>
    <recommendedName>
        <fullName evidence="3">Secreted protein</fullName>
    </recommendedName>
</protein>
<evidence type="ECO:0000313" key="2">
    <source>
        <dbReference type="Proteomes" id="UP001567538"/>
    </source>
</evidence>
<sequence length="80" mass="8910">MQFDIAATYLILLGVTTVHESRRHCRSGLPRSRRLKVTPYLRPPPSRPDPWRLCLTIGVELGSSTPSQNSFLPSITGLPP</sequence>